<dbReference type="GO" id="GO:0051959">
    <property type="term" value="F:dynein light intermediate chain binding"/>
    <property type="evidence" value="ECO:0007669"/>
    <property type="project" value="InterPro"/>
</dbReference>
<organism evidence="15 16">
    <name type="scientific">Rhynocoris fuscipes</name>
    <dbReference type="NCBI Taxonomy" id="488301"/>
    <lineage>
        <taxon>Eukaryota</taxon>
        <taxon>Metazoa</taxon>
        <taxon>Ecdysozoa</taxon>
        <taxon>Arthropoda</taxon>
        <taxon>Hexapoda</taxon>
        <taxon>Insecta</taxon>
        <taxon>Pterygota</taxon>
        <taxon>Neoptera</taxon>
        <taxon>Paraneoptera</taxon>
        <taxon>Hemiptera</taxon>
        <taxon>Heteroptera</taxon>
        <taxon>Panheteroptera</taxon>
        <taxon>Cimicomorpha</taxon>
        <taxon>Reduviidae</taxon>
        <taxon>Harpactorinae</taxon>
        <taxon>Harpactorini</taxon>
        <taxon>Rhynocoris</taxon>
    </lineage>
</organism>
<keyword evidence="6" id="KW-0243">Dynein</keyword>
<keyword evidence="12" id="KW-1133">Transmembrane helix</keyword>
<feature type="domain" description="Dynein heavy chain hydrolytic ATP-binding dynein motor region" evidence="14">
    <location>
        <begin position="308"/>
        <end position="634"/>
    </location>
</feature>
<comment type="subcellular location">
    <subcellularLocation>
        <location evidence="1">Cytoplasm</location>
        <location evidence="1">Cytoskeleton</location>
        <location evidence="1">Cilium axoneme</location>
    </subcellularLocation>
</comment>
<dbReference type="Gene3D" id="1.10.8.710">
    <property type="match status" value="1"/>
</dbReference>
<keyword evidence="8" id="KW-0969">Cilium</keyword>
<evidence type="ECO:0000256" key="2">
    <source>
        <dbReference type="ARBA" id="ARBA00022490"/>
    </source>
</evidence>
<evidence type="ECO:0000256" key="4">
    <source>
        <dbReference type="ARBA" id="ARBA00022741"/>
    </source>
</evidence>
<reference evidence="15 16" key="1">
    <citation type="submission" date="2022-12" db="EMBL/GenBank/DDBJ databases">
        <title>Chromosome-level genome assembly of true bugs.</title>
        <authorList>
            <person name="Ma L."/>
            <person name="Li H."/>
        </authorList>
    </citation>
    <scope>NUCLEOTIDE SEQUENCE [LARGE SCALE GENOMIC DNA]</scope>
    <source>
        <strain evidence="15">Lab_2022b</strain>
    </source>
</reference>
<evidence type="ECO:0000256" key="11">
    <source>
        <dbReference type="ARBA" id="ARBA00023273"/>
    </source>
</evidence>
<evidence type="ECO:0000259" key="14">
    <source>
        <dbReference type="Pfam" id="PF12774"/>
    </source>
</evidence>
<dbReference type="InterPro" id="IPR035699">
    <property type="entry name" value="AAA_6"/>
</dbReference>
<keyword evidence="10" id="KW-0206">Cytoskeleton</keyword>
<dbReference type="AlphaFoldDB" id="A0AAW1CHH6"/>
<comment type="caution">
    <text evidence="15">The sequence shown here is derived from an EMBL/GenBank/DDBJ whole genome shotgun (WGS) entry which is preliminary data.</text>
</comment>
<proteinExistence type="predicted"/>
<keyword evidence="4" id="KW-0547">Nucleotide-binding</keyword>
<evidence type="ECO:0000256" key="12">
    <source>
        <dbReference type="SAM" id="Phobius"/>
    </source>
</evidence>
<dbReference type="InterPro" id="IPR027417">
    <property type="entry name" value="P-loop_NTPase"/>
</dbReference>
<evidence type="ECO:0000256" key="10">
    <source>
        <dbReference type="ARBA" id="ARBA00023212"/>
    </source>
</evidence>
<keyword evidence="12" id="KW-0812">Transmembrane</keyword>
<gene>
    <name evidence="15" type="ORF">O3M35_003706</name>
</gene>
<keyword evidence="9" id="KW-0505">Motor protein</keyword>
<name>A0AAW1CHH6_9HEMI</name>
<sequence length="773" mass="87661">MTWLYLLPIFTSEDIVSQMPSEGKLFQEISDTYSFVIAGLERDPAVMKLMNDDVIPDQLLICLDKLDLILAGVNRYLEVKRLYFPRFFFLSNDGMLEILAETNDPLRVQPHLKACFEGIASLGFDSKLNIYSMLSEESEEVPFTDLISTAAAGGNVEKWLLQVEKVMIKSVRFTIQKSVAAYTPRYRIQWIHDWQGQVVLCVSQIFWTFEVEMVLERKSKYVMKRYCQGLEIQLSNLVKEVRLDLTKQTRITIEALAVLDIHAKDVVQELIDNKVMSSTEFLWQCQLKYYWGKDLQVLIRLTNAVVKYAYEYLGNTPRLVITPLTDRCYRTLIGAYHLHLNGAPEGPAGTGKTETTKDLAKALAVQCVVFNCSDGLDYLAMSKFFKGLASCGAWACFDEFNRIEVEVLSVIAQQILTIIQAVRAKAKHFNFEGTTLILNPAVYVCITMNPGYAGRSELPDNLKVLFRTVAMMVPDYAMIGEITLFSCGYLEARALSVKIVTTYRLCSEQLSSQSHYDYGMRAVKTVLAAAGNLKRKFKFELEAVLVLRSIIDVNLPKFLNQDVPLFQGIISDLFPGVLIPTPNYDDFIAAINTACAAKNLQAVPSFNLKIIQTYEMMIVRHGFMLVGDPFGGKTCTLATLAEALTIMNSRALPEEKTKFVTLNPKSVTMGQLYGQFDEITHEWYDGIIATYFRQLATETTPDRKWLIFDGPVDAEWIENMNTVLDDNKKLCLNSGEVIQMRPCMSMIFEVMDLAQVSFAILLTIAFWIHLFWH</sequence>
<accession>A0AAW1CHH6</accession>
<evidence type="ECO:0000256" key="7">
    <source>
        <dbReference type="ARBA" id="ARBA00023054"/>
    </source>
</evidence>
<evidence type="ECO:0000256" key="9">
    <source>
        <dbReference type="ARBA" id="ARBA00023175"/>
    </source>
</evidence>
<dbReference type="GO" id="GO:0005524">
    <property type="term" value="F:ATP binding"/>
    <property type="evidence" value="ECO:0007669"/>
    <property type="project" value="UniProtKB-KW"/>
</dbReference>
<dbReference type="InterPro" id="IPR043157">
    <property type="entry name" value="Dynein_AAA1S"/>
</dbReference>
<evidence type="ECO:0000256" key="6">
    <source>
        <dbReference type="ARBA" id="ARBA00023017"/>
    </source>
</evidence>
<dbReference type="Gene3D" id="3.40.50.300">
    <property type="entry name" value="P-loop containing nucleotide triphosphate hydrolases"/>
    <property type="match status" value="2"/>
</dbReference>
<dbReference type="InterPro" id="IPR026983">
    <property type="entry name" value="DHC"/>
</dbReference>
<evidence type="ECO:0000256" key="8">
    <source>
        <dbReference type="ARBA" id="ARBA00023069"/>
    </source>
</evidence>
<dbReference type="PANTHER" id="PTHR45703">
    <property type="entry name" value="DYNEIN HEAVY CHAIN"/>
    <property type="match status" value="1"/>
</dbReference>
<dbReference type="Gene3D" id="3.20.180.20">
    <property type="entry name" value="Dynein heavy chain, N-terminal domain 2"/>
    <property type="match status" value="1"/>
</dbReference>
<dbReference type="GO" id="GO:0045505">
    <property type="term" value="F:dynein intermediate chain binding"/>
    <property type="evidence" value="ECO:0007669"/>
    <property type="project" value="InterPro"/>
</dbReference>
<dbReference type="GO" id="GO:0005930">
    <property type="term" value="C:axoneme"/>
    <property type="evidence" value="ECO:0007669"/>
    <property type="project" value="UniProtKB-SubCell"/>
</dbReference>
<evidence type="ECO:0008006" key="17">
    <source>
        <dbReference type="Google" id="ProtNLM"/>
    </source>
</evidence>
<keyword evidence="5" id="KW-0067">ATP-binding</keyword>
<dbReference type="Pfam" id="PF12774">
    <property type="entry name" value="AAA_6"/>
    <property type="match status" value="1"/>
</dbReference>
<feature type="domain" description="Dynein heavy chain linker" evidence="13">
    <location>
        <begin position="2"/>
        <end position="177"/>
    </location>
</feature>
<dbReference type="InterPro" id="IPR042228">
    <property type="entry name" value="Dynein_linker_3"/>
</dbReference>
<evidence type="ECO:0000259" key="13">
    <source>
        <dbReference type="Pfam" id="PF08393"/>
    </source>
</evidence>
<dbReference type="FunFam" id="3.40.50.300:FF:000044">
    <property type="entry name" value="Dynein heavy chain 5, axonemal"/>
    <property type="match status" value="1"/>
</dbReference>
<dbReference type="FunFam" id="1.10.8.710:FF:000004">
    <property type="entry name" value="Dynein axonemal heavy chain 6"/>
    <property type="match status" value="1"/>
</dbReference>
<keyword evidence="16" id="KW-1185">Reference proteome</keyword>
<dbReference type="InterPro" id="IPR013602">
    <property type="entry name" value="Dynein_heavy_linker"/>
</dbReference>
<dbReference type="SUPFAM" id="SSF52540">
    <property type="entry name" value="P-loop containing nucleoside triphosphate hydrolases"/>
    <property type="match status" value="2"/>
</dbReference>
<keyword evidence="3" id="KW-0493">Microtubule</keyword>
<dbReference type="FunFam" id="1.20.58.1120:FF:000001">
    <property type="entry name" value="dynein heavy chain 2, axonemal"/>
    <property type="match status" value="1"/>
</dbReference>
<dbReference type="Gene3D" id="1.20.58.1120">
    <property type="match status" value="1"/>
</dbReference>
<dbReference type="Pfam" id="PF08393">
    <property type="entry name" value="DHC_N2"/>
    <property type="match status" value="1"/>
</dbReference>
<evidence type="ECO:0000256" key="3">
    <source>
        <dbReference type="ARBA" id="ARBA00022701"/>
    </source>
</evidence>
<dbReference type="Gene3D" id="1.20.140.100">
    <property type="entry name" value="Dynein heavy chain, N-terminal domain 2"/>
    <property type="match status" value="1"/>
</dbReference>
<dbReference type="GO" id="GO:0030286">
    <property type="term" value="C:dynein complex"/>
    <property type="evidence" value="ECO:0007669"/>
    <property type="project" value="UniProtKB-KW"/>
</dbReference>
<evidence type="ECO:0000313" key="16">
    <source>
        <dbReference type="Proteomes" id="UP001461498"/>
    </source>
</evidence>
<evidence type="ECO:0000313" key="15">
    <source>
        <dbReference type="EMBL" id="KAK9497782.1"/>
    </source>
</evidence>
<feature type="transmembrane region" description="Helical" evidence="12">
    <location>
        <begin position="753"/>
        <end position="772"/>
    </location>
</feature>
<dbReference type="GO" id="GO:0005874">
    <property type="term" value="C:microtubule"/>
    <property type="evidence" value="ECO:0007669"/>
    <property type="project" value="UniProtKB-KW"/>
</dbReference>
<protein>
    <recommendedName>
        <fullName evidence="17">Dynein heavy chain</fullName>
    </recommendedName>
</protein>
<dbReference type="GO" id="GO:0007018">
    <property type="term" value="P:microtubule-based movement"/>
    <property type="evidence" value="ECO:0007669"/>
    <property type="project" value="InterPro"/>
</dbReference>
<keyword evidence="11" id="KW-0966">Cell projection</keyword>
<dbReference type="PANTHER" id="PTHR45703:SF1">
    <property type="entry name" value="DYNEINS HEAVY CHAIN"/>
    <property type="match status" value="1"/>
</dbReference>
<evidence type="ECO:0000256" key="1">
    <source>
        <dbReference type="ARBA" id="ARBA00004430"/>
    </source>
</evidence>
<dbReference type="EMBL" id="JAPXFL010000013">
    <property type="protein sequence ID" value="KAK9497782.1"/>
    <property type="molecule type" value="Genomic_DNA"/>
</dbReference>
<evidence type="ECO:0000256" key="5">
    <source>
        <dbReference type="ARBA" id="ARBA00022840"/>
    </source>
</evidence>
<keyword evidence="12" id="KW-0472">Membrane</keyword>
<dbReference type="FunFam" id="3.20.180.20:FF:000003">
    <property type="entry name" value="Dynein heavy chain 12, axonemal"/>
    <property type="match status" value="1"/>
</dbReference>
<keyword evidence="7" id="KW-0175">Coiled coil</keyword>
<dbReference type="Proteomes" id="UP001461498">
    <property type="component" value="Unassembled WGS sequence"/>
</dbReference>
<dbReference type="InterPro" id="IPR042222">
    <property type="entry name" value="Dynein_2_N"/>
</dbReference>
<keyword evidence="2" id="KW-0963">Cytoplasm</keyword>